<evidence type="ECO:0000256" key="5">
    <source>
        <dbReference type="ARBA" id="ARBA00023002"/>
    </source>
</evidence>
<dbReference type="InterPro" id="IPR009075">
    <property type="entry name" value="AcylCo_DH/oxidase_C"/>
</dbReference>
<evidence type="ECO:0000313" key="9">
    <source>
        <dbReference type="Proteomes" id="UP001519363"/>
    </source>
</evidence>
<evidence type="ECO:0000313" key="8">
    <source>
        <dbReference type="EMBL" id="MBP2478097.1"/>
    </source>
</evidence>
<evidence type="ECO:0000256" key="1">
    <source>
        <dbReference type="ARBA" id="ARBA00001974"/>
    </source>
</evidence>
<evidence type="ECO:0000256" key="2">
    <source>
        <dbReference type="ARBA" id="ARBA00009347"/>
    </source>
</evidence>
<accession>A0ABS5APB6</accession>
<comment type="similarity">
    <text evidence="2">Belongs to the acyl-CoA dehydrogenase family.</text>
</comment>
<evidence type="ECO:0000259" key="6">
    <source>
        <dbReference type="Pfam" id="PF00441"/>
    </source>
</evidence>
<dbReference type="Proteomes" id="UP001519363">
    <property type="component" value="Unassembled WGS sequence"/>
</dbReference>
<feature type="domain" description="Acyl-CoA dehydrogenase/oxidase C-terminal" evidence="6">
    <location>
        <begin position="169"/>
        <end position="293"/>
    </location>
</feature>
<dbReference type="InterPro" id="IPR037069">
    <property type="entry name" value="AcylCoA_DH/ox_N_sf"/>
</dbReference>
<keyword evidence="9" id="KW-1185">Reference proteome</keyword>
<evidence type="ECO:0000256" key="3">
    <source>
        <dbReference type="ARBA" id="ARBA00022630"/>
    </source>
</evidence>
<keyword evidence="4" id="KW-0274">FAD</keyword>
<dbReference type="Gene3D" id="1.10.540.10">
    <property type="entry name" value="Acyl-CoA dehydrogenase/oxidase, N-terminal domain"/>
    <property type="match status" value="1"/>
</dbReference>
<dbReference type="Gene3D" id="1.20.140.10">
    <property type="entry name" value="Butyryl-CoA Dehydrogenase, subunit A, domain 3"/>
    <property type="match status" value="1"/>
</dbReference>
<comment type="caution">
    <text evidence="8">The sequence shown here is derived from an EMBL/GenBank/DDBJ whole genome shotgun (WGS) entry which is preliminary data.</text>
</comment>
<dbReference type="EMBL" id="JAGIOO010000001">
    <property type="protein sequence ID" value="MBP2478097.1"/>
    <property type="molecule type" value="Genomic_DNA"/>
</dbReference>
<name>A0ABS5APB6_9PSEU</name>
<sequence>MWAALCAIGVPGIGVPEEYGGQGGGVEELAVVLGELRLTSTPLLGSALAAKAVLDTGDERVCAELLPRIAAGESTTLAWTGHSGQWSTPACVWDGGLRGTAHYVLAGEHPLVLAHTPDRTVLCLPEHVTTAPSHAMDPGRELMTVRVDGPGRVLGGVDLAALRDFALVLVSAEAAGVAAEALRRTVDHAKTRVQFGRSIGSFQAVKHRLADLVLLVETARAAVGLALAQPGPRHAALAKVHCADALQAVAAEMVQLHGGIAITWEHEAHLFLKRAHGTAHLFGDTAYHLRRLAGLLGFTPSPSGAAR</sequence>
<proteinExistence type="inferred from homology"/>
<dbReference type="InterPro" id="IPR036250">
    <property type="entry name" value="AcylCo_DH-like_C"/>
</dbReference>
<protein>
    <submittedName>
        <fullName evidence="8">Alkylation response protein AidB-like acyl-CoA dehydrogenase</fullName>
    </submittedName>
</protein>
<dbReference type="InterPro" id="IPR009100">
    <property type="entry name" value="AcylCoA_DH/oxidase_NM_dom_sf"/>
</dbReference>
<comment type="cofactor">
    <cofactor evidence="1">
        <name>FAD</name>
        <dbReference type="ChEBI" id="CHEBI:57692"/>
    </cofactor>
</comment>
<dbReference type="SUPFAM" id="SSF56645">
    <property type="entry name" value="Acyl-CoA dehydrogenase NM domain-like"/>
    <property type="match status" value="1"/>
</dbReference>
<dbReference type="PANTHER" id="PTHR43884">
    <property type="entry name" value="ACYL-COA DEHYDROGENASE"/>
    <property type="match status" value="1"/>
</dbReference>
<dbReference type="PANTHER" id="PTHR43884:SF20">
    <property type="entry name" value="ACYL-COA DEHYDROGENASE FADE28"/>
    <property type="match status" value="1"/>
</dbReference>
<dbReference type="Pfam" id="PF02771">
    <property type="entry name" value="Acyl-CoA_dh_N"/>
    <property type="match status" value="1"/>
</dbReference>
<gene>
    <name evidence="8" type="ORF">JOF53_006969</name>
</gene>
<evidence type="ECO:0000256" key="4">
    <source>
        <dbReference type="ARBA" id="ARBA00022827"/>
    </source>
</evidence>
<dbReference type="Pfam" id="PF00441">
    <property type="entry name" value="Acyl-CoA_dh_1"/>
    <property type="match status" value="1"/>
</dbReference>
<dbReference type="RefSeq" id="WP_249044754.1">
    <property type="nucleotide sequence ID" value="NZ_JAGIOO010000001.1"/>
</dbReference>
<reference evidence="8 9" key="1">
    <citation type="submission" date="2021-03" db="EMBL/GenBank/DDBJ databases">
        <title>Sequencing the genomes of 1000 actinobacteria strains.</title>
        <authorList>
            <person name="Klenk H.-P."/>
        </authorList>
    </citation>
    <scope>NUCLEOTIDE SEQUENCE [LARGE SCALE GENOMIC DNA]</scope>
    <source>
        <strain evidence="8 9">DSM 44580</strain>
    </source>
</reference>
<dbReference type="InterPro" id="IPR013786">
    <property type="entry name" value="AcylCoA_DH/ox_N"/>
</dbReference>
<evidence type="ECO:0000259" key="7">
    <source>
        <dbReference type="Pfam" id="PF02771"/>
    </source>
</evidence>
<dbReference type="SUPFAM" id="SSF47203">
    <property type="entry name" value="Acyl-CoA dehydrogenase C-terminal domain-like"/>
    <property type="match status" value="1"/>
</dbReference>
<organism evidence="8 9">
    <name type="scientific">Crossiella equi</name>
    <dbReference type="NCBI Taxonomy" id="130796"/>
    <lineage>
        <taxon>Bacteria</taxon>
        <taxon>Bacillati</taxon>
        <taxon>Actinomycetota</taxon>
        <taxon>Actinomycetes</taxon>
        <taxon>Pseudonocardiales</taxon>
        <taxon>Pseudonocardiaceae</taxon>
        <taxon>Crossiella</taxon>
    </lineage>
</organism>
<keyword evidence="3" id="KW-0285">Flavoprotein</keyword>
<keyword evidence="5" id="KW-0560">Oxidoreductase</keyword>
<feature type="domain" description="Acyl-CoA dehydrogenase/oxidase N-terminal" evidence="7">
    <location>
        <begin position="2"/>
        <end position="73"/>
    </location>
</feature>